<comment type="caution">
    <text evidence="2">The sequence shown here is derived from an EMBL/GenBank/DDBJ whole genome shotgun (WGS) entry which is preliminary data.</text>
</comment>
<protein>
    <submittedName>
        <fullName evidence="2">Uncharacterized protein</fullName>
    </submittedName>
</protein>
<sequence length="250" mass="28325">MNSWGPSNNATNETKSQTKGKFRFEISVAIRTLENPDEATPPPRVTQYNPNTKPPCAINNSPQKSSTYDLSKYCAFHDRKGHASEECRAALRSQNESKKTTEENREEEVEPVTPKSNRKSKLPTNKRGREIEQESPSSPPPAPKKRVDMNSWGPSNNATNETKSQTKGKFRFEISVAIRTLENPDEATPPPRVTQYNPNTKPPCVKISNFKRNNKMTKIRELQEKPIQKKTECRLSIAIYLGGRDTTDQH</sequence>
<dbReference type="EMBL" id="QGKW02001940">
    <property type="protein sequence ID" value="KAF2559583.1"/>
    <property type="molecule type" value="Genomic_DNA"/>
</dbReference>
<evidence type="ECO:0000313" key="3">
    <source>
        <dbReference type="Proteomes" id="UP000712281"/>
    </source>
</evidence>
<feature type="compositionally biased region" description="Basic residues" evidence="1">
    <location>
        <begin position="116"/>
        <end position="126"/>
    </location>
</feature>
<gene>
    <name evidence="2" type="ORF">F2Q68_00016814</name>
</gene>
<accession>A0A8S9HNX1</accession>
<feature type="region of interest" description="Disordered" evidence="1">
    <location>
        <begin position="79"/>
        <end position="169"/>
    </location>
</feature>
<evidence type="ECO:0000313" key="2">
    <source>
        <dbReference type="EMBL" id="KAF2559583.1"/>
    </source>
</evidence>
<feature type="region of interest" description="Disordered" evidence="1">
    <location>
        <begin position="181"/>
        <end position="207"/>
    </location>
</feature>
<feature type="region of interest" description="Disordered" evidence="1">
    <location>
        <begin position="1"/>
        <end position="67"/>
    </location>
</feature>
<feature type="compositionally biased region" description="Basic and acidic residues" evidence="1">
    <location>
        <begin position="79"/>
        <end position="103"/>
    </location>
</feature>
<reference evidence="2" key="1">
    <citation type="submission" date="2019-12" db="EMBL/GenBank/DDBJ databases">
        <title>Genome sequencing and annotation of Brassica cretica.</title>
        <authorList>
            <person name="Studholme D.J."/>
            <person name="Sarris P.F."/>
        </authorList>
    </citation>
    <scope>NUCLEOTIDE SEQUENCE</scope>
    <source>
        <strain evidence="2">PFS-001/15</strain>
        <tissue evidence="2">Leaf</tissue>
    </source>
</reference>
<feature type="compositionally biased region" description="Polar residues" evidence="1">
    <location>
        <begin position="58"/>
        <end position="67"/>
    </location>
</feature>
<proteinExistence type="predicted"/>
<feature type="compositionally biased region" description="Polar residues" evidence="1">
    <location>
        <begin position="152"/>
        <end position="167"/>
    </location>
</feature>
<organism evidence="2 3">
    <name type="scientific">Brassica cretica</name>
    <name type="common">Mustard</name>
    <dbReference type="NCBI Taxonomy" id="69181"/>
    <lineage>
        <taxon>Eukaryota</taxon>
        <taxon>Viridiplantae</taxon>
        <taxon>Streptophyta</taxon>
        <taxon>Embryophyta</taxon>
        <taxon>Tracheophyta</taxon>
        <taxon>Spermatophyta</taxon>
        <taxon>Magnoliopsida</taxon>
        <taxon>eudicotyledons</taxon>
        <taxon>Gunneridae</taxon>
        <taxon>Pentapetalae</taxon>
        <taxon>rosids</taxon>
        <taxon>malvids</taxon>
        <taxon>Brassicales</taxon>
        <taxon>Brassicaceae</taxon>
        <taxon>Brassiceae</taxon>
        <taxon>Brassica</taxon>
    </lineage>
</organism>
<feature type="compositionally biased region" description="Polar residues" evidence="1">
    <location>
        <begin position="1"/>
        <end position="19"/>
    </location>
</feature>
<evidence type="ECO:0000256" key="1">
    <source>
        <dbReference type="SAM" id="MobiDB-lite"/>
    </source>
</evidence>
<name>A0A8S9HNX1_BRACR</name>
<dbReference type="AlphaFoldDB" id="A0A8S9HNX1"/>
<dbReference type="Proteomes" id="UP000712281">
    <property type="component" value="Unassembled WGS sequence"/>
</dbReference>